<evidence type="ECO:0000256" key="4">
    <source>
        <dbReference type="ARBA" id="ARBA00013246"/>
    </source>
</evidence>
<feature type="region of interest" description="Disordered" evidence="16">
    <location>
        <begin position="1098"/>
        <end position="1133"/>
    </location>
</feature>
<evidence type="ECO:0000313" key="19">
    <source>
        <dbReference type="Proteomes" id="UP000326924"/>
    </source>
</evidence>
<organism evidence="18 19">
    <name type="scientific">Sphaerosporella brunnea</name>
    <dbReference type="NCBI Taxonomy" id="1250544"/>
    <lineage>
        <taxon>Eukaryota</taxon>
        <taxon>Fungi</taxon>
        <taxon>Dikarya</taxon>
        <taxon>Ascomycota</taxon>
        <taxon>Pezizomycotina</taxon>
        <taxon>Pezizomycetes</taxon>
        <taxon>Pezizales</taxon>
        <taxon>Pyronemataceae</taxon>
        <taxon>Sphaerosporella</taxon>
    </lineage>
</organism>
<evidence type="ECO:0000313" key="18">
    <source>
        <dbReference type="EMBL" id="KAA8912322.1"/>
    </source>
</evidence>
<comment type="cofactor">
    <cofactor evidence="1">
        <name>Fe(2+)</name>
        <dbReference type="ChEBI" id="CHEBI:29033"/>
    </cofactor>
</comment>
<comment type="similarity">
    <text evidence="3">Belongs to the JHDM1 histone demethylase family.</text>
</comment>
<evidence type="ECO:0000256" key="7">
    <source>
        <dbReference type="ARBA" id="ARBA00022771"/>
    </source>
</evidence>
<feature type="compositionally biased region" description="Basic and acidic residues" evidence="16">
    <location>
        <begin position="197"/>
        <end position="207"/>
    </location>
</feature>
<sequence length="1660" mass="179679">MASQKPYGARWGFRTPSPDFARTAVEPLSPLPAAASPYGARTPSFSSSYVPPPVQPSYSPQYSAVSRSFRGPDPAPQPPLPSYSHGYMLSSPVDRYPQKLQGPQNPLDALADIALMHGASRLAPGPSYNPPPLSMPTLSSPTFVAAVPSSTWPRPDSAQPPVSPRTRDVAHIPAEPRRTSFSTDPREPSYSFGTIGQERRSVSRTRELGGPSNVDSAVTLPPIARSLPVPAQPLPALQPEPAATEASVQATADDPLSAPKTEESRHPWINASPIDEYLPCPKDVDNHGHSITLSQPKAAFQPIPNTMDGFLGSDFTKSGTASLPTPTQEDHVIVSSESPADLVVQEVPNIEDSVAKLTPEITEETEILPEATVTVEEPPAPATDEAPRDELMAAAQPLTGAALTTDEAQSIHLSSEEPAPENAETSEVQQAVDDSRTEGKGGNGSSPAISVVIYTQPKEEPPPRTRRSSSRIPRTTAEPKKSNRKVKGTGESASILEPRVGGEDDCRTCKVHFSEDDGRNGAWIGCDGCKGWHHARCVGLDQATVDKIDKFYCISCEPTHGKSTMKRSSGRARTAIDYEALHHGSSAPVKNPEDPRIHPWINKIINKEHPFAEDDLQRLKPELVTPVLLDGRDGYNWTEPFIVPAKWNPTPWHANGEDPSSSATARRSPETFIPPPPRVPQNGTRRRTGSPFSAAKSKITSVPDPVSVESEKRADADALDLRIPSGLTVRRVAELIGPDTHVPVMNVVTQDAPSEKWTIGRLADYFESPVKDAIYNCISCEVSNGPMGDMISRPKAVRETDLVDRVWQYAGSSYVKPTVGKYVLMSVKDSFTDFHVDFAGSSVFYHIYEGQKVFLAIPPTEKALKAYQTWSSSPSMNYTFLPDLIPDIPCKIIALNKGDTFFIPSGWIHAVYTPVDSLVIGGNFLTKNFYVNQMRIYNIEAITGVPATMRYPRYTTLMWCTMFHYINTDRMPKEVEKEILHDVIGRKTRLRPSKQMYSTEELKGLPSLLDFLYRNVMIIMGVITTSQRPGGQKLLKNQVENVKKAVPWPINRAPLQYLKHFARWCLWKRACAEIVSGGEKLPEWAGVNWMPSGTSAASTADSILEMPPPPANGDEGAPARRGGLRERSKFSVSPEENLEDFDYFPNTAAIGVNGSRRSSSVAPRRGSSVTPRRAGSVAPVRRASTPATGAIKKTKLNVSTRRNRTSTPMPTLANKYKEQVETLKLTDGSLYVKKLSNLGPPRIGCESCRQKKTGCKHKEEIRARGWCDDDRATTQDVEPAQAKNTTEGTAEAEETPSQPAADKTPEKPAKQSTPSPRAVTEATPGPSAPTPRAARQSQTPAVTVKSNSSGTMMGPPAGYKGRKPSCEDCKALKKKCLHQDTWKLVQDKQAAAEAKKALKKHEQTHRRQAKESKRKATVQQKAAQQARPETPPPKQQEPEGESIVLRTPQTPARAAVPPSPREQISPLKEKGSEAVKPVSSPAIAAADVAIAPVAVASPPPPPSVKGKERATDDLALSLDTSILAEAPQYTSTSGAPGEDPSIMAPPMDVENVAQNHGQPRTVPSPTMPANLQKEYIAALHQRAKITYSSGGRSIKRKAEDESPEHAVRPMKKEGGVDGTTFESLRSVSLGLRVRGGRGNGGSAGGAGGASEGAGVVVGGV</sequence>
<evidence type="ECO:0000256" key="8">
    <source>
        <dbReference type="ARBA" id="ARBA00022833"/>
    </source>
</evidence>
<dbReference type="EC" id="1.14.11.27" evidence="4"/>
<keyword evidence="8" id="KW-0862">Zinc</keyword>
<evidence type="ECO:0000256" key="2">
    <source>
        <dbReference type="ARBA" id="ARBA00004123"/>
    </source>
</evidence>
<keyword evidence="9" id="KW-0560">Oxidoreductase</keyword>
<dbReference type="InterPro" id="IPR001965">
    <property type="entry name" value="Znf_PHD"/>
</dbReference>
<dbReference type="InterPro" id="IPR003347">
    <property type="entry name" value="JmjC_dom"/>
</dbReference>
<keyword evidence="12" id="KW-0804">Transcription</keyword>
<evidence type="ECO:0000256" key="11">
    <source>
        <dbReference type="ARBA" id="ARBA00023015"/>
    </source>
</evidence>
<evidence type="ECO:0000256" key="12">
    <source>
        <dbReference type="ARBA" id="ARBA00023163"/>
    </source>
</evidence>
<evidence type="ECO:0000256" key="9">
    <source>
        <dbReference type="ARBA" id="ARBA00023002"/>
    </source>
</evidence>
<feature type="region of interest" description="Disordered" evidence="16">
    <location>
        <begin position="646"/>
        <end position="713"/>
    </location>
</feature>
<keyword evidence="7" id="KW-0863">Zinc-finger</keyword>
<proteinExistence type="inferred from homology"/>
<dbReference type="Gene3D" id="2.60.120.650">
    <property type="entry name" value="Cupin"/>
    <property type="match status" value="2"/>
</dbReference>
<dbReference type="InterPro" id="IPR011011">
    <property type="entry name" value="Znf_FYVE_PHD"/>
</dbReference>
<feature type="region of interest" description="Disordered" evidence="16">
    <location>
        <begin position="1494"/>
        <end position="1567"/>
    </location>
</feature>
<name>A0A5J5F6J1_9PEZI</name>
<feature type="compositionally biased region" description="Basic residues" evidence="16">
    <location>
        <begin position="1397"/>
        <end position="1416"/>
    </location>
</feature>
<comment type="subcellular location">
    <subcellularLocation>
        <location evidence="2">Nucleus</location>
    </subcellularLocation>
</comment>
<evidence type="ECO:0000256" key="5">
    <source>
        <dbReference type="ARBA" id="ARBA00015153"/>
    </source>
</evidence>
<dbReference type="GO" id="GO:0140680">
    <property type="term" value="F:histone H3K36me/H3K36me2 demethylase activity"/>
    <property type="evidence" value="ECO:0007669"/>
    <property type="project" value="UniProtKB-EC"/>
</dbReference>
<feature type="compositionally biased region" description="Polar residues" evidence="16">
    <location>
        <begin position="1552"/>
        <end position="1567"/>
    </location>
</feature>
<keyword evidence="11" id="KW-0805">Transcription regulation</keyword>
<dbReference type="Proteomes" id="UP000326924">
    <property type="component" value="Unassembled WGS sequence"/>
</dbReference>
<feature type="region of interest" description="Disordered" evidence="16">
    <location>
        <begin position="1388"/>
        <end position="1478"/>
    </location>
</feature>
<keyword evidence="6" id="KW-0479">Metal-binding</keyword>
<feature type="region of interest" description="Disordered" evidence="16">
    <location>
        <begin position="365"/>
        <end position="386"/>
    </location>
</feature>
<dbReference type="PROSITE" id="PS01359">
    <property type="entry name" value="ZF_PHD_1"/>
    <property type="match status" value="1"/>
</dbReference>
<comment type="catalytic activity">
    <reaction evidence="15">
        <text>N(6),N(6)-dimethyl-L-lysyl(36)-[histone H3] + 2 2-oxoglutarate + 2 O2 = L-lysyl(36)-[histone H3] + 2 formaldehyde + 2 succinate + 2 CO2</text>
        <dbReference type="Rhea" id="RHEA:42032"/>
        <dbReference type="Rhea" id="RHEA-COMP:9785"/>
        <dbReference type="Rhea" id="RHEA-COMP:9787"/>
        <dbReference type="ChEBI" id="CHEBI:15379"/>
        <dbReference type="ChEBI" id="CHEBI:16526"/>
        <dbReference type="ChEBI" id="CHEBI:16810"/>
        <dbReference type="ChEBI" id="CHEBI:16842"/>
        <dbReference type="ChEBI" id="CHEBI:29969"/>
        <dbReference type="ChEBI" id="CHEBI:30031"/>
        <dbReference type="ChEBI" id="CHEBI:61976"/>
        <dbReference type="EC" id="1.14.11.27"/>
    </reaction>
</comment>
<comment type="caution">
    <text evidence="18">The sequence shown here is derived from an EMBL/GenBank/DDBJ whole genome shotgun (WGS) entry which is preliminary data.</text>
</comment>
<keyword evidence="19" id="KW-1185">Reference proteome</keyword>
<evidence type="ECO:0000256" key="1">
    <source>
        <dbReference type="ARBA" id="ARBA00001954"/>
    </source>
</evidence>
<evidence type="ECO:0000256" key="10">
    <source>
        <dbReference type="ARBA" id="ARBA00023004"/>
    </source>
</evidence>
<evidence type="ECO:0000256" key="15">
    <source>
        <dbReference type="ARBA" id="ARBA00047915"/>
    </source>
</evidence>
<gene>
    <name evidence="18" type="ORF">FN846DRAFT_916773</name>
</gene>
<dbReference type="GO" id="GO:0005634">
    <property type="term" value="C:nucleus"/>
    <property type="evidence" value="ECO:0007669"/>
    <property type="project" value="UniProtKB-SubCell"/>
</dbReference>
<dbReference type="EMBL" id="VXIS01000025">
    <property type="protein sequence ID" value="KAA8912322.1"/>
    <property type="molecule type" value="Genomic_DNA"/>
</dbReference>
<dbReference type="SUPFAM" id="SSF51197">
    <property type="entry name" value="Clavaminate synthase-like"/>
    <property type="match status" value="1"/>
</dbReference>
<feature type="region of interest" description="Disordered" evidence="16">
    <location>
        <begin position="31"/>
        <end position="105"/>
    </location>
</feature>
<feature type="compositionally biased region" description="Low complexity" evidence="16">
    <location>
        <begin position="1417"/>
        <end position="1428"/>
    </location>
</feature>
<keyword evidence="13" id="KW-0539">Nucleus</keyword>
<evidence type="ECO:0000256" key="13">
    <source>
        <dbReference type="ARBA" id="ARBA00023242"/>
    </source>
</evidence>
<feature type="compositionally biased region" description="Gly residues" evidence="16">
    <location>
        <begin position="1636"/>
        <end position="1660"/>
    </location>
</feature>
<feature type="compositionally biased region" description="Basic and acidic residues" evidence="16">
    <location>
        <begin position="1596"/>
        <end position="1615"/>
    </location>
</feature>
<evidence type="ECO:0000256" key="3">
    <source>
        <dbReference type="ARBA" id="ARBA00008037"/>
    </source>
</evidence>
<keyword evidence="10" id="KW-0408">Iron</keyword>
<evidence type="ECO:0000256" key="16">
    <source>
        <dbReference type="SAM" id="MobiDB-lite"/>
    </source>
</evidence>
<feature type="domain" description="JmjC" evidence="17">
    <location>
        <begin position="795"/>
        <end position="941"/>
    </location>
</feature>
<feature type="region of interest" description="Disordered" evidence="16">
    <location>
        <begin position="1587"/>
        <end position="1660"/>
    </location>
</feature>
<dbReference type="SMART" id="SM00558">
    <property type="entry name" value="JmjC"/>
    <property type="match status" value="1"/>
</dbReference>
<dbReference type="InParanoid" id="A0A5J5F6J1"/>
<dbReference type="InterPro" id="IPR050690">
    <property type="entry name" value="JHDM1_Histone_Demethylase"/>
</dbReference>
<protein>
    <recommendedName>
        <fullName evidence="5">JmjC domain-containing histone demethylation protein 1</fullName>
        <ecNumber evidence="4">1.14.11.27</ecNumber>
    </recommendedName>
    <alternativeName>
        <fullName evidence="14">[Histone-H3]-lysine-36 demethylase 1</fullName>
    </alternativeName>
</protein>
<feature type="region of interest" description="Disordered" evidence="16">
    <location>
        <begin position="147"/>
        <end position="272"/>
    </location>
</feature>
<dbReference type="GO" id="GO:0008270">
    <property type="term" value="F:zinc ion binding"/>
    <property type="evidence" value="ECO:0007669"/>
    <property type="project" value="UniProtKB-KW"/>
</dbReference>
<feature type="compositionally biased region" description="Basic and acidic residues" evidence="16">
    <location>
        <begin position="165"/>
        <end position="178"/>
    </location>
</feature>
<feature type="region of interest" description="Disordered" evidence="16">
    <location>
        <begin position="405"/>
        <end position="496"/>
    </location>
</feature>
<evidence type="ECO:0000256" key="6">
    <source>
        <dbReference type="ARBA" id="ARBA00022723"/>
    </source>
</evidence>
<dbReference type="PROSITE" id="PS51184">
    <property type="entry name" value="JMJC"/>
    <property type="match status" value="1"/>
</dbReference>
<feature type="region of interest" description="Disordered" evidence="16">
    <location>
        <begin position="1272"/>
        <end position="1365"/>
    </location>
</feature>
<feature type="compositionally biased region" description="Polar residues" evidence="16">
    <location>
        <begin position="1335"/>
        <end position="1351"/>
    </location>
</feature>
<reference evidence="18 19" key="1">
    <citation type="submission" date="2019-09" db="EMBL/GenBank/DDBJ databases">
        <title>Draft genome of the ectomycorrhizal ascomycete Sphaerosporella brunnea.</title>
        <authorList>
            <consortium name="DOE Joint Genome Institute"/>
            <person name="Benucci G.M."/>
            <person name="Marozzi G."/>
            <person name="Antonielli L."/>
            <person name="Sanchez S."/>
            <person name="Marco P."/>
            <person name="Wang X."/>
            <person name="Falini L.B."/>
            <person name="Barry K."/>
            <person name="Haridas S."/>
            <person name="Lipzen A."/>
            <person name="Labutti K."/>
            <person name="Grigoriev I.V."/>
            <person name="Murat C."/>
            <person name="Martin F."/>
            <person name="Albertini E."/>
            <person name="Donnini D."/>
            <person name="Bonito G."/>
        </authorList>
    </citation>
    <scope>NUCLEOTIDE SEQUENCE [LARGE SCALE GENOMIC DNA]</scope>
    <source>
        <strain evidence="18 19">Sb_GMNB300</strain>
    </source>
</reference>
<feature type="region of interest" description="Disordered" evidence="16">
    <location>
        <begin position="1154"/>
        <end position="1182"/>
    </location>
</feature>
<accession>A0A5J5F6J1</accession>
<evidence type="ECO:0000259" key="17">
    <source>
        <dbReference type="PROSITE" id="PS51184"/>
    </source>
</evidence>
<feature type="compositionally biased region" description="Low complexity" evidence="16">
    <location>
        <begin position="31"/>
        <end position="49"/>
    </location>
</feature>
<dbReference type="SMART" id="SM00249">
    <property type="entry name" value="PHD"/>
    <property type="match status" value="1"/>
</dbReference>
<dbReference type="PANTHER" id="PTHR23123">
    <property type="entry name" value="PHD/F-BOX CONTAINING PROTEIN"/>
    <property type="match status" value="1"/>
</dbReference>
<dbReference type="InterPro" id="IPR019786">
    <property type="entry name" value="Zinc_finger_PHD-type_CS"/>
</dbReference>
<dbReference type="Pfam" id="PF02373">
    <property type="entry name" value="JmjC"/>
    <property type="match status" value="1"/>
</dbReference>
<dbReference type="SUPFAM" id="SSF57903">
    <property type="entry name" value="FYVE/PHD zinc finger"/>
    <property type="match status" value="1"/>
</dbReference>
<evidence type="ECO:0000256" key="14">
    <source>
        <dbReference type="ARBA" id="ARBA00031083"/>
    </source>
</evidence>
<dbReference type="OrthoDB" id="5876800at2759"/>